<comment type="pathway">
    <text evidence="10">Cofactor biosynthesis; biotin biosynthesis; 7,8-diaminononanoate from 8-amino-7-oxononanoate (SAM route): step 1/1.</text>
</comment>
<keyword evidence="4 10" id="KW-0963">Cytoplasm</keyword>
<comment type="subcellular location">
    <subcellularLocation>
        <location evidence="2 10">Cytoplasm</location>
    </subcellularLocation>
</comment>
<feature type="binding site" evidence="10">
    <location>
        <position position="156"/>
    </location>
    <ligand>
        <name>substrate</name>
    </ligand>
</feature>
<dbReference type="Pfam" id="PF00202">
    <property type="entry name" value="Aminotran_3"/>
    <property type="match status" value="1"/>
</dbReference>
<name>A0A832YRD0_9EURY</name>
<protein>
    <recommendedName>
        <fullName evidence="10">Adenosylmethionine-8-amino-7-oxononanoate aminotransferase</fullName>
        <ecNumber evidence="10">2.6.1.62</ecNumber>
    </recommendedName>
    <alternativeName>
        <fullName evidence="10">7,8-diamino-pelargonic acid aminotransferase</fullName>
        <shortName evidence="10">DAPA AT</shortName>
        <shortName evidence="10">DAPA aminotransferase</shortName>
    </alternativeName>
    <alternativeName>
        <fullName evidence="10">7,8-diaminononanoate synthase</fullName>
        <shortName evidence="10">DANS</shortName>
    </alternativeName>
    <alternativeName>
        <fullName evidence="10">Diaminopelargonic acid synthase</fullName>
    </alternativeName>
</protein>
<comment type="cofactor">
    <cofactor evidence="1 10">
        <name>pyridoxal 5'-phosphate</name>
        <dbReference type="ChEBI" id="CHEBI:597326"/>
    </cofactor>
</comment>
<reference evidence="11" key="1">
    <citation type="journal article" date="2020" name="ISME J.">
        <title>Gammaproteobacteria mediating utilization of methyl-, sulfur- and petroleum organic compounds in deep ocean hydrothermal plumes.</title>
        <authorList>
            <person name="Zhou Z."/>
            <person name="Liu Y."/>
            <person name="Pan J."/>
            <person name="Cron B.R."/>
            <person name="Toner B.M."/>
            <person name="Anantharaman K."/>
            <person name="Breier J.A."/>
            <person name="Dick G.J."/>
            <person name="Li M."/>
        </authorList>
    </citation>
    <scope>NUCLEOTIDE SEQUENCE</scope>
    <source>
        <strain evidence="11">SZUA-1385</strain>
    </source>
</reference>
<keyword evidence="7 10" id="KW-0949">S-adenosyl-L-methionine</keyword>
<dbReference type="AlphaFoldDB" id="A0A832YRD0"/>
<evidence type="ECO:0000313" key="12">
    <source>
        <dbReference type="Proteomes" id="UP000605144"/>
    </source>
</evidence>
<dbReference type="Gene3D" id="3.90.1150.10">
    <property type="entry name" value="Aspartate Aminotransferase, domain 1"/>
    <property type="match status" value="1"/>
</dbReference>
<dbReference type="InterPro" id="IPR015424">
    <property type="entry name" value="PyrdxlP-dep_Trfase"/>
</dbReference>
<evidence type="ECO:0000256" key="4">
    <source>
        <dbReference type="ARBA" id="ARBA00022490"/>
    </source>
</evidence>
<dbReference type="InterPro" id="IPR005814">
    <property type="entry name" value="Aminotrans_3"/>
</dbReference>
<feature type="binding site" evidence="10">
    <location>
        <begin position="120"/>
        <end position="121"/>
    </location>
    <ligand>
        <name>pyridoxal 5'-phosphate</name>
        <dbReference type="ChEBI" id="CHEBI:597326"/>
    </ligand>
</feature>
<dbReference type="GO" id="GO:0009102">
    <property type="term" value="P:biotin biosynthetic process"/>
    <property type="evidence" value="ECO:0007669"/>
    <property type="project" value="UniProtKB-UniRule"/>
</dbReference>
<feature type="binding site" evidence="10">
    <location>
        <position position="270"/>
    </location>
    <ligand>
        <name>pyridoxal 5'-phosphate</name>
        <dbReference type="ChEBI" id="CHEBI:597326"/>
    </ligand>
</feature>
<dbReference type="HAMAP" id="MF_00834">
    <property type="entry name" value="BioA"/>
    <property type="match status" value="1"/>
</dbReference>
<feature type="binding site" evidence="10">
    <location>
        <position position="302"/>
    </location>
    <ligand>
        <name>substrate</name>
    </ligand>
</feature>
<dbReference type="PANTHER" id="PTHR42684">
    <property type="entry name" value="ADENOSYLMETHIONINE-8-AMINO-7-OXONONANOATE AMINOTRANSFERASE"/>
    <property type="match status" value="1"/>
</dbReference>
<evidence type="ECO:0000256" key="7">
    <source>
        <dbReference type="ARBA" id="ARBA00022691"/>
    </source>
</evidence>
<dbReference type="GO" id="GO:0030170">
    <property type="term" value="F:pyridoxal phosphate binding"/>
    <property type="evidence" value="ECO:0007669"/>
    <property type="project" value="UniProtKB-UniRule"/>
</dbReference>
<evidence type="ECO:0000256" key="8">
    <source>
        <dbReference type="ARBA" id="ARBA00022756"/>
    </source>
</evidence>
<comment type="catalytic activity">
    <reaction evidence="10">
        <text>(8S)-8-amino-7-oxononanoate + S-adenosyl-L-methionine = S-adenosyl-4-methylsulfanyl-2-oxobutanoate + (7R,8S)-7,8-diammoniononanoate</text>
        <dbReference type="Rhea" id="RHEA:16861"/>
        <dbReference type="ChEBI" id="CHEBI:16490"/>
        <dbReference type="ChEBI" id="CHEBI:59789"/>
        <dbReference type="ChEBI" id="CHEBI:149468"/>
        <dbReference type="ChEBI" id="CHEBI:149469"/>
        <dbReference type="EC" id="2.6.1.62"/>
    </reaction>
</comment>
<proteinExistence type="inferred from homology"/>
<dbReference type="GO" id="GO:0004015">
    <property type="term" value="F:adenosylmethionine-8-amino-7-oxononanoate transaminase activity"/>
    <property type="evidence" value="ECO:0007669"/>
    <property type="project" value="UniProtKB-UniRule"/>
</dbReference>
<comment type="similarity">
    <text evidence="10">Belongs to the class-III pyridoxal-phosphate-dependent aminotransferase family. BioA subfamily.</text>
</comment>
<sequence>MTKDYTLKELIEWDKKYLWHPYTQMKEYDPPFKNLIIEKGEGNYLIDINGKKYLDSVSSIWCNLFGHSEKRIIEEIKKQTDKICHSTLLGSGNLPSIILAKKLVEIAPPHLNKVFYSEDGSEAVEIALKMAFEYYQLKDSESNKERTKFLSVKEGYHGDTIGSMSVGGSETFHGIFRPLLFKGYYGNTPYCYRCKYGHNFKDTDERMEKGCSMDCLEDMLNLIEEHKDELFCIILEGGVMGSAGMIPYPPNYIEEVARKSKEEGILFILDEVATFARLGKYLFSDNEKLKKISKPDIITIGKGITGGYLPLAITMAREEIYNQFLGNFEEHRQFFHGHTYTGNQLLCTSAIATLDILEGDEVFKKIGKKIEMLHRSLDRLKELEHVGDIRKRGFMIGIELVKNKNNKEPYPIREKVAYRVAENLLKRGIYMRPIFNTIIIVPPLTITEDEIEFLCFNLYEAIKETLG</sequence>
<feature type="binding site" evidence="10">
    <location>
        <begin position="338"/>
        <end position="339"/>
    </location>
    <ligand>
        <name>pyridoxal 5'-phosphate</name>
        <dbReference type="ChEBI" id="CHEBI:597326"/>
    </ligand>
</feature>
<feature type="binding site" evidence="10">
    <location>
        <position position="432"/>
    </location>
    <ligand>
        <name>substrate</name>
    </ligand>
</feature>
<dbReference type="FunFam" id="3.40.640.10:FF:000078">
    <property type="entry name" value="Adenosylmethionine-8-amino-7-oxononanoate aminotransferase"/>
    <property type="match status" value="1"/>
</dbReference>
<dbReference type="InterPro" id="IPR015422">
    <property type="entry name" value="PyrdxlP-dep_Trfase_small"/>
</dbReference>
<feature type="binding site" evidence="10">
    <location>
        <position position="337"/>
    </location>
    <ligand>
        <name>substrate</name>
    </ligand>
</feature>
<dbReference type="EC" id="2.6.1.62" evidence="10"/>
<evidence type="ECO:0000256" key="5">
    <source>
        <dbReference type="ARBA" id="ARBA00022576"/>
    </source>
</evidence>
<evidence type="ECO:0000256" key="9">
    <source>
        <dbReference type="ARBA" id="ARBA00022898"/>
    </source>
</evidence>
<comment type="caution">
    <text evidence="11">The sequence shown here is derived from an EMBL/GenBank/DDBJ whole genome shotgun (WGS) entry which is preliminary data.</text>
</comment>
<keyword evidence="5 10" id="KW-0032">Aminotransferase</keyword>
<comment type="function">
    <text evidence="10">Catalyzes the transfer of the alpha-amino group from S-adenosyl-L-methionine (SAM) to 7-keto-8-aminopelargonic acid (KAPA) to form 7,8-diaminopelargonic acid (DAPA). It is the only aminotransferase known to utilize SAM as an amino donor.</text>
</comment>
<dbReference type="EMBL" id="DQSV01000012">
    <property type="protein sequence ID" value="HIP16813.1"/>
    <property type="molecule type" value="Genomic_DNA"/>
</dbReference>
<dbReference type="InterPro" id="IPR005815">
    <property type="entry name" value="BioA"/>
</dbReference>
<dbReference type="UniPathway" id="UPA00078">
    <property type="reaction ID" value="UER00160"/>
</dbReference>
<evidence type="ECO:0000313" key="11">
    <source>
        <dbReference type="EMBL" id="HIP16813.1"/>
    </source>
</evidence>
<keyword evidence="6 10" id="KW-0808">Transferase</keyword>
<dbReference type="GO" id="GO:0005737">
    <property type="term" value="C:cytoplasm"/>
    <property type="evidence" value="ECO:0007669"/>
    <property type="project" value="UniProtKB-SubCell"/>
</dbReference>
<dbReference type="PANTHER" id="PTHR42684:SF17">
    <property type="entry name" value="ADENOSYLMETHIONINE-8-AMINO-7-OXONONANOATE AMINOTRANSFERASE"/>
    <property type="match status" value="1"/>
</dbReference>
<feature type="site" description="Participates in the substrate recognition with KAPA and in a stacking interaction with the adenine ring of SAM" evidence="10">
    <location>
        <position position="22"/>
    </location>
</feature>
<organism evidence="11 12">
    <name type="scientific">Methanothermococcus okinawensis</name>
    <dbReference type="NCBI Taxonomy" id="155863"/>
    <lineage>
        <taxon>Archaea</taxon>
        <taxon>Methanobacteriati</taxon>
        <taxon>Methanobacteriota</taxon>
        <taxon>Methanomada group</taxon>
        <taxon>Methanococci</taxon>
        <taxon>Methanococcales</taxon>
        <taxon>Methanococcaceae</taxon>
        <taxon>Methanothermococcus</taxon>
    </lineage>
</organism>
<evidence type="ECO:0000256" key="2">
    <source>
        <dbReference type="ARBA" id="ARBA00004496"/>
    </source>
</evidence>
<feature type="modified residue" description="N6-(pyridoxal phosphate)lysine" evidence="10">
    <location>
        <position position="302"/>
    </location>
</feature>
<gene>
    <name evidence="10 11" type="primary">bioA</name>
    <name evidence="11" type="ORF">EYG76_00720</name>
</gene>
<evidence type="ECO:0000256" key="1">
    <source>
        <dbReference type="ARBA" id="ARBA00001933"/>
    </source>
</evidence>
<evidence type="ECO:0000256" key="3">
    <source>
        <dbReference type="ARBA" id="ARBA00011738"/>
    </source>
</evidence>
<evidence type="ECO:0000256" key="10">
    <source>
        <dbReference type="HAMAP-Rule" id="MF_00834"/>
    </source>
</evidence>
<keyword evidence="8 10" id="KW-0093">Biotin biosynthesis</keyword>
<dbReference type="Proteomes" id="UP000605144">
    <property type="component" value="Unassembled WGS sequence"/>
</dbReference>
<dbReference type="CDD" id="cd00610">
    <property type="entry name" value="OAT_like"/>
    <property type="match status" value="1"/>
</dbReference>
<dbReference type="NCBIfam" id="TIGR00508">
    <property type="entry name" value="bioA"/>
    <property type="match status" value="1"/>
</dbReference>
<dbReference type="Gene3D" id="3.40.640.10">
    <property type="entry name" value="Type I PLP-dependent aspartate aminotransferase-like (Major domain)"/>
    <property type="match status" value="1"/>
</dbReference>
<accession>A0A832YRD0</accession>
<keyword evidence="9 10" id="KW-0663">Pyridoxal phosphate</keyword>
<comment type="subunit">
    <text evidence="3 10">Homodimer.</text>
</comment>
<comment type="caution">
    <text evidence="10">Lacks conserved residue(s) required for the propagation of feature annotation.</text>
</comment>
<dbReference type="InterPro" id="IPR015421">
    <property type="entry name" value="PyrdxlP-dep_Trfase_major"/>
</dbReference>
<evidence type="ECO:0000256" key="6">
    <source>
        <dbReference type="ARBA" id="ARBA00022679"/>
    </source>
</evidence>
<dbReference type="SUPFAM" id="SSF53383">
    <property type="entry name" value="PLP-dependent transferases"/>
    <property type="match status" value="1"/>
</dbReference>